<comment type="caution">
    <text evidence="2">The sequence shown here is derived from an EMBL/GenBank/DDBJ whole genome shotgun (WGS) entry which is preliminary data.</text>
</comment>
<name>A0A1F7UV36_9BACT</name>
<proteinExistence type="predicted"/>
<accession>A0A1F7UV36</accession>
<feature type="transmembrane region" description="Helical" evidence="1">
    <location>
        <begin position="110"/>
        <end position="132"/>
    </location>
</feature>
<gene>
    <name evidence="2" type="ORF">A2936_01010</name>
</gene>
<feature type="transmembrane region" description="Helical" evidence="1">
    <location>
        <begin position="36"/>
        <end position="57"/>
    </location>
</feature>
<feature type="transmembrane region" description="Helical" evidence="1">
    <location>
        <begin position="144"/>
        <end position="162"/>
    </location>
</feature>
<evidence type="ECO:0008006" key="4">
    <source>
        <dbReference type="Google" id="ProtNLM"/>
    </source>
</evidence>
<feature type="transmembrane region" description="Helical" evidence="1">
    <location>
        <begin position="69"/>
        <end position="90"/>
    </location>
</feature>
<feature type="transmembrane region" description="Helical" evidence="1">
    <location>
        <begin position="174"/>
        <end position="191"/>
    </location>
</feature>
<evidence type="ECO:0000256" key="1">
    <source>
        <dbReference type="SAM" id="Phobius"/>
    </source>
</evidence>
<organism evidence="2 3">
    <name type="scientific">Candidatus Uhrbacteria bacterium RIFCSPLOWO2_01_FULL_47_25</name>
    <dbReference type="NCBI Taxonomy" id="1802402"/>
    <lineage>
        <taxon>Bacteria</taxon>
        <taxon>Candidatus Uhriibacteriota</taxon>
    </lineage>
</organism>
<evidence type="ECO:0000313" key="2">
    <source>
        <dbReference type="EMBL" id="OGL82125.1"/>
    </source>
</evidence>
<dbReference type="AlphaFoldDB" id="A0A1F7UV36"/>
<protein>
    <recommendedName>
        <fullName evidence="4">Histidine kinase N-terminal 7TM region domain-containing protein</fullName>
    </recommendedName>
</protein>
<keyword evidence="1" id="KW-0812">Transmembrane</keyword>
<feature type="transmembrane region" description="Helical" evidence="1">
    <location>
        <begin position="7"/>
        <end position="30"/>
    </location>
</feature>
<reference evidence="2 3" key="1">
    <citation type="journal article" date="2016" name="Nat. Commun.">
        <title>Thousands of microbial genomes shed light on interconnected biogeochemical processes in an aquifer system.</title>
        <authorList>
            <person name="Anantharaman K."/>
            <person name="Brown C.T."/>
            <person name="Hug L.A."/>
            <person name="Sharon I."/>
            <person name="Castelle C.J."/>
            <person name="Probst A.J."/>
            <person name="Thomas B.C."/>
            <person name="Singh A."/>
            <person name="Wilkins M.J."/>
            <person name="Karaoz U."/>
            <person name="Brodie E.L."/>
            <person name="Williams K.H."/>
            <person name="Hubbard S.S."/>
            <person name="Banfield J.F."/>
        </authorList>
    </citation>
    <scope>NUCLEOTIDE SEQUENCE [LARGE SCALE GENOMIC DNA]</scope>
</reference>
<keyword evidence="1" id="KW-0472">Membrane</keyword>
<evidence type="ECO:0000313" key="3">
    <source>
        <dbReference type="Proteomes" id="UP000176846"/>
    </source>
</evidence>
<sequence length="212" mass="24296">MKSYSWFWFFTAIAWILISIKYSLIGFGYLGSWLHYVDLLLQSAIFSSGLPLIYYVGLKFFDDKRLADILGLATIMPIVVAIWLIIQPGGLVLRDLTFFSAKSFLNSGSLIIFNVEVAIIIAILIYDIATWLYRWRQSRDQNALIESLYSIAIITYLVLGSIEQSGLIKNWTVIIFRIMYAAAFLFVYLLITQREIANENYLIEEGNTINGE</sequence>
<keyword evidence="1" id="KW-1133">Transmembrane helix</keyword>
<dbReference type="Proteomes" id="UP000176846">
    <property type="component" value="Unassembled WGS sequence"/>
</dbReference>
<dbReference type="EMBL" id="MGEK01000023">
    <property type="protein sequence ID" value="OGL82125.1"/>
    <property type="molecule type" value="Genomic_DNA"/>
</dbReference>